<proteinExistence type="predicted"/>
<feature type="chain" id="PRO_5042294158" description="Malate dehydrogenase" evidence="1">
    <location>
        <begin position="20"/>
        <end position="224"/>
    </location>
</feature>
<comment type="caution">
    <text evidence="2">The sequence shown here is derived from an EMBL/GenBank/DDBJ whole genome shotgun (WGS) entry which is preliminary data.</text>
</comment>
<name>A0AAD6X7A7_9AGAR</name>
<feature type="signal peptide" evidence="1">
    <location>
        <begin position="1"/>
        <end position="19"/>
    </location>
</feature>
<sequence>MFSFQLISTLASAALLVSATSTHRGGNCDTSKSVLDLPTTQTTLIVPSTAPLFVTLGVGVQNYSCSSTTSAYTSIGAVASLFDISCLAETPEFATIQATASIIWKNAPPSVKAHIIGRHILTPSLLGDHYFVTSDTGLAAKWDFTSFGRFAGNTSAFVIAAKVGDLPAPTGPAANVDWLALNNVQGALASKVFRIDTVGGQPPTSCVPGSDPISVKYTAKYLFY</sequence>
<keyword evidence="3" id="KW-1185">Reference proteome</keyword>
<accession>A0AAD6X7A7</accession>
<organism evidence="2 3">
    <name type="scientific">Mycena alexandri</name>
    <dbReference type="NCBI Taxonomy" id="1745969"/>
    <lineage>
        <taxon>Eukaryota</taxon>
        <taxon>Fungi</taxon>
        <taxon>Dikarya</taxon>
        <taxon>Basidiomycota</taxon>
        <taxon>Agaricomycotina</taxon>
        <taxon>Agaricomycetes</taxon>
        <taxon>Agaricomycetidae</taxon>
        <taxon>Agaricales</taxon>
        <taxon>Marasmiineae</taxon>
        <taxon>Mycenaceae</taxon>
        <taxon>Mycena</taxon>
    </lineage>
</organism>
<dbReference type="Pfam" id="PF11937">
    <property type="entry name" value="DUF3455"/>
    <property type="match status" value="1"/>
</dbReference>
<gene>
    <name evidence="2" type="ORF">C8F04DRAFT_950060</name>
</gene>
<evidence type="ECO:0008006" key="4">
    <source>
        <dbReference type="Google" id="ProtNLM"/>
    </source>
</evidence>
<protein>
    <recommendedName>
        <fullName evidence="4">Malate dehydrogenase</fullName>
    </recommendedName>
</protein>
<dbReference type="AlphaFoldDB" id="A0AAD6X7A7"/>
<evidence type="ECO:0000313" key="2">
    <source>
        <dbReference type="EMBL" id="KAJ7039292.1"/>
    </source>
</evidence>
<dbReference type="EMBL" id="JARJCM010000027">
    <property type="protein sequence ID" value="KAJ7039292.1"/>
    <property type="molecule type" value="Genomic_DNA"/>
</dbReference>
<evidence type="ECO:0000313" key="3">
    <source>
        <dbReference type="Proteomes" id="UP001218188"/>
    </source>
</evidence>
<dbReference type="PANTHER" id="PTHR35567">
    <property type="entry name" value="MALATE DEHYDROGENASE (AFU_ORTHOLOGUE AFUA_2G13800)"/>
    <property type="match status" value="1"/>
</dbReference>
<dbReference type="InterPro" id="IPR021851">
    <property type="entry name" value="DUF3455"/>
</dbReference>
<dbReference type="Proteomes" id="UP001218188">
    <property type="component" value="Unassembled WGS sequence"/>
</dbReference>
<keyword evidence="1" id="KW-0732">Signal</keyword>
<dbReference type="PANTHER" id="PTHR35567:SF1">
    <property type="entry name" value="CONSERVED FUNGAL PROTEIN (AFU_ORTHOLOGUE AFUA_1G14230)"/>
    <property type="match status" value="1"/>
</dbReference>
<reference evidence="2" key="1">
    <citation type="submission" date="2023-03" db="EMBL/GenBank/DDBJ databases">
        <title>Massive genome expansion in bonnet fungi (Mycena s.s.) driven by repeated elements and novel gene families across ecological guilds.</title>
        <authorList>
            <consortium name="Lawrence Berkeley National Laboratory"/>
            <person name="Harder C.B."/>
            <person name="Miyauchi S."/>
            <person name="Viragh M."/>
            <person name="Kuo A."/>
            <person name="Thoen E."/>
            <person name="Andreopoulos B."/>
            <person name="Lu D."/>
            <person name="Skrede I."/>
            <person name="Drula E."/>
            <person name="Henrissat B."/>
            <person name="Morin E."/>
            <person name="Kohler A."/>
            <person name="Barry K."/>
            <person name="LaButti K."/>
            <person name="Morin E."/>
            <person name="Salamov A."/>
            <person name="Lipzen A."/>
            <person name="Mereny Z."/>
            <person name="Hegedus B."/>
            <person name="Baldrian P."/>
            <person name="Stursova M."/>
            <person name="Weitz H."/>
            <person name="Taylor A."/>
            <person name="Grigoriev I.V."/>
            <person name="Nagy L.G."/>
            <person name="Martin F."/>
            <person name="Kauserud H."/>
        </authorList>
    </citation>
    <scope>NUCLEOTIDE SEQUENCE</scope>
    <source>
        <strain evidence="2">CBHHK200</strain>
    </source>
</reference>
<evidence type="ECO:0000256" key="1">
    <source>
        <dbReference type="SAM" id="SignalP"/>
    </source>
</evidence>